<keyword evidence="7" id="KW-0479">Metal-binding</keyword>
<dbReference type="WBParaSite" id="SVE_1773100.1">
    <property type="protein sequence ID" value="SVE_1773100.1"/>
    <property type="gene ID" value="SVE_1773100"/>
</dbReference>
<name>A0A0K0FZ54_STRVS</name>
<evidence type="ECO:0000256" key="16">
    <source>
        <dbReference type="SAM" id="Phobius"/>
    </source>
</evidence>
<dbReference type="Proteomes" id="UP000035680">
    <property type="component" value="Unassembled WGS sequence"/>
</dbReference>
<comment type="catalytic activity">
    <reaction evidence="2">
        <text>ATP = 3',5'-cyclic AMP + diphosphate</text>
        <dbReference type="Rhea" id="RHEA:15389"/>
        <dbReference type="ChEBI" id="CHEBI:30616"/>
        <dbReference type="ChEBI" id="CHEBI:33019"/>
        <dbReference type="ChEBI" id="CHEBI:58165"/>
        <dbReference type="EC" id="4.6.1.1"/>
    </reaction>
</comment>
<keyword evidence="12" id="KW-0115">cAMP biosynthesis</keyword>
<evidence type="ECO:0000256" key="1">
    <source>
        <dbReference type="ARBA" id="ARBA00001436"/>
    </source>
</evidence>
<dbReference type="GO" id="GO:0006171">
    <property type="term" value="P:cAMP biosynthetic process"/>
    <property type="evidence" value="ECO:0007669"/>
    <property type="project" value="UniProtKB-KW"/>
</dbReference>
<feature type="transmembrane region" description="Helical" evidence="16">
    <location>
        <begin position="641"/>
        <end position="660"/>
    </location>
</feature>
<dbReference type="Pfam" id="PF00211">
    <property type="entry name" value="Guanylate_cyc"/>
    <property type="match status" value="2"/>
</dbReference>
<evidence type="ECO:0000256" key="11">
    <source>
        <dbReference type="ARBA" id="ARBA00022989"/>
    </source>
</evidence>
<evidence type="ECO:0000256" key="14">
    <source>
        <dbReference type="ARBA" id="ARBA00023239"/>
    </source>
</evidence>
<sequence>MEEYKTKNREVRGVLLRHWTGLDRARLHTFHLWLIMYSLSLIFLTAYFAYSPLTFQFVIIGMTFIISLIISYCLIRCEKEVSDNYITKNKNLSFKLSINNTRKHYLIISLLSMIGFPLFIWLIYLPCILNRDELKKDVKDFQIPSIFSSFILLILYQFFIMPRNRRTFFFITIIFVILNILYMNLLNFNEGGSFGQDTVYSNKTYFLRFYSPFQSNETNLNDTNNKDSKFSKNWIILFLQLLMVIVGLMYDSKSSGSRCSIERKITEAVTRRTELETLKDRQEQLLLSVIPAYLADKVSKSMREISSGNNVNKGKQHHKLFHDLHVQSHDNVSILFADIVNFTVLAKQLTAKDLVRTLNELYSKFDEDAQKLQCMRIKFLGDCYYCVSGMPVNRPNHADMCVLMGLEMIKTIKQVRDATGVDVNMRIGVHTGNIYCGIIGIIRWQFDVWSDDVTLANQMESSGRPGAVHITKKTKEMLIGDYRIMSASEDIDNERKNSKNKEETYYILPDKNTILERTASIFRNKRKNLDLISNEDINNSQGRLSIKSKFSKITEFWGAETPFANLNRINNNEGSLNRRPNYSNTIQCMTLIENNLNKINFSNVKSIINWNSKRTEYQTAKMLFPFFKNPLNINLSECSSLLILSIPLAIANFCTIFAYYPPDYHPLLVGQLCVCLLGLAMICIIEQLTVVGHSFLTSLAFSVSLLIAIGSHITITFRSVVDDATKIPSLIWLPSAICHLCSIPILYRLSYAFRCVLATADLCIFFVLLVVFPGYGINYMLKTVNYKILSSQITAITIHLLAVYLLLLFVEWITEYEHKIEAACDMAFKNEETEVQMMQDINTLLIHNILPQSVAVKFLEPDRQIDELYAKDHNNVCVMFASIPNFNDYWSECEKSRKLECLRLLNEIVCEFDKLLLKPKFSCIEKIKTVANTYMAASGLYEPEGEFTRQRNVINMVEFALAMNGVLEQLNLDSFQNFTLRIGMSLGPLVGGVIGAQKPQFDIWGNTVNMASRMDSHGIVNKIHITKEVAEILMKEGYEIESCGAIKVKGVKDPMETFALCLDCRRTSNSSCQIGNKKSAF</sequence>
<dbReference type="SUPFAM" id="SSF55073">
    <property type="entry name" value="Nucleotide cyclase"/>
    <property type="match status" value="2"/>
</dbReference>
<feature type="transmembrane region" description="Helical" evidence="16">
    <location>
        <begin position="234"/>
        <end position="250"/>
    </location>
</feature>
<dbReference type="InterPro" id="IPR001054">
    <property type="entry name" value="A/G_cyclase"/>
</dbReference>
<dbReference type="GO" id="GO:0007189">
    <property type="term" value="P:adenylate cyclase-activating G protein-coupled receptor signaling pathway"/>
    <property type="evidence" value="ECO:0007669"/>
    <property type="project" value="TreeGrafter"/>
</dbReference>
<keyword evidence="8" id="KW-0547">Nucleotide-binding</keyword>
<feature type="transmembrane region" description="Helical" evidence="16">
    <location>
        <begin position="105"/>
        <end position="129"/>
    </location>
</feature>
<dbReference type="PANTHER" id="PTHR45627:SF12">
    <property type="entry name" value="ADENYLATE CYCLASE TYPE 2"/>
    <property type="match status" value="1"/>
</dbReference>
<dbReference type="PROSITE" id="PS50125">
    <property type="entry name" value="GUANYLATE_CYCLASE_2"/>
    <property type="match status" value="2"/>
</dbReference>
<feature type="transmembrane region" description="Helical" evidence="16">
    <location>
        <begin position="30"/>
        <end position="49"/>
    </location>
</feature>
<organism evidence="18 19">
    <name type="scientific">Strongyloides venezuelensis</name>
    <name type="common">Threadworm</name>
    <dbReference type="NCBI Taxonomy" id="75913"/>
    <lineage>
        <taxon>Eukaryota</taxon>
        <taxon>Metazoa</taxon>
        <taxon>Ecdysozoa</taxon>
        <taxon>Nematoda</taxon>
        <taxon>Chromadorea</taxon>
        <taxon>Rhabditida</taxon>
        <taxon>Tylenchina</taxon>
        <taxon>Panagrolaimomorpha</taxon>
        <taxon>Strongyloidoidea</taxon>
        <taxon>Strongyloididae</taxon>
        <taxon>Strongyloides</taxon>
    </lineage>
</organism>
<dbReference type="SMART" id="SM00044">
    <property type="entry name" value="CYCc"/>
    <property type="match status" value="2"/>
</dbReference>
<dbReference type="GO" id="GO:0007193">
    <property type="term" value="P:adenylate cyclase-inhibiting G protein-coupled receptor signaling pathway"/>
    <property type="evidence" value="ECO:0007669"/>
    <property type="project" value="TreeGrafter"/>
</dbReference>
<proteinExistence type="inferred from homology"/>
<evidence type="ECO:0000256" key="9">
    <source>
        <dbReference type="ARBA" id="ARBA00022840"/>
    </source>
</evidence>
<dbReference type="GO" id="GO:0005886">
    <property type="term" value="C:plasma membrane"/>
    <property type="evidence" value="ECO:0007669"/>
    <property type="project" value="TreeGrafter"/>
</dbReference>
<evidence type="ECO:0000313" key="19">
    <source>
        <dbReference type="WBParaSite" id="SVE_1773100.1"/>
    </source>
</evidence>
<comment type="catalytic activity">
    <reaction evidence="1">
        <text>GTP = 3',5'-cyclic GMP + diphosphate</text>
        <dbReference type="Rhea" id="RHEA:13665"/>
        <dbReference type="ChEBI" id="CHEBI:33019"/>
        <dbReference type="ChEBI" id="CHEBI:37565"/>
        <dbReference type="ChEBI" id="CHEBI:57746"/>
        <dbReference type="EC" id="4.6.1.2"/>
    </reaction>
</comment>
<feature type="domain" description="Guanylate cyclase" evidence="17">
    <location>
        <begin position="333"/>
        <end position="460"/>
    </location>
</feature>
<feature type="transmembrane region" description="Helical" evidence="16">
    <location>
        <begin position="167"/>
        <end position="185"/>
    </location>
</feature>
<dbReference type="PROSITE" id="PS00452">
    <property type="entry name" value="GUANYLATE_CYCLASE_1"/>
    <property type="match status" value="2"/>
</dbReference>
<dbReference type="GO" id="GO:0046872">
    <property type="term" value="F:metal ion binding"/>
    <property type="evidence" value="ECO:0007669"/>
    <property type="project" value="UniProtKB-KW"/>
</dbReference>
<dbReference type="CDD" id="cd07302">
    <property type="entry name" value="CHD"/>
    <property type="match status" value="2"/>
</dbReference>
<feature type="transmembrane region" description="Helical" evidence="16">
    <location>
        <begin position="141"/>
        <end position="160"/>
    </location>
</feature>
<feature type="transmembrane region" description="Helical" evidence="16">
    <location>
        <begin position="756"/>
        <end position="777"/>
    </location>
</feature>
<dbReference type="Gene3D" id="3.30.70.1230">
    <property type="entry name" value="Nucleotide cyclase"/>
    <property type="match status" value="2"/>
</dbReference>
<evidence type="ECO:0000256" key="5">
    <source>
        <dbReference type="ARBA" id="ARBA00012201"/>
    </source>
</evidence>
<feature type="transmembrane region" description="Helical" evidence="16">
    <location>
        <begin position="729"/>
        <end position="749"/>
    </location>
</feature>
<comment type="cofactor">
    <cofactor evidence="3">
        <name>Mg(2+)</name>
        <dbReference type="ChEBI" id="CHEBI:18420"/>
    </cofactor>
</comment>
<evidence type="ECO:0000259" key="17">
    <source>
        <dbReference type="PROSITE" id="PS50125"/>
    </source>
</evidence>
<evidence type="ECO:0000256" key="15">
    <source>
        <dbReference type="RuleBase" id="RU000405"/>
    </source>
</evidence>
<evidence type="ECO:0000256" key="13">
    <source>
        <dbReference type="ARBA" id="ARBA00023136"/>
    </source>
</evidence>
<dbReference type="AlphaFoldDB" id="A0A0K0FZ54"/>
<dbReference type="GO" id="GO:0035556">
    <property type="term" value="P:intracellular signal transduction"/>
    <property type="evidence" value="ECO:0007669"/>
    <property type="project" value="InterPro"/>
</dbReference>
<keyword evidence="10" id="KW-0460">Magnesium</keyword>
<dbReference type="FunFam" id="3.30.70.1230:FF:000032">
    <property type="entry name" value="Adenylyl cyclase 78C"/>
    <property type="match status" value="1"/>
</dbReference>
<keyword evidence="18" id="KW-1185">Reference proteome</keyword>
<feature type="transmembrane region" description="Helical" evidence="16">
    <location>
        <begin position="696"/>
        <end position="717"/>
    </location>
</feature>
<comment type="similarity">
    <text evidence="15">Belongs to the adenylyl cyclase class-4/guanylyl cyclase family.</text>
</comment>
<dbReference type="FunFam" id="3.30.70.1230:FF:000024">
    <property type="entry name" value="ACXA, isoform A"/>
    <property type="match status" value="1"/>
</dbReference>
<feature type="domain" description="Guanylate cyclase" evidence="17">
    <location>
        <begin position="877"/>
        <end position="1015"/>
    </location>
</feature>
<evidence type="ECO:0000256" key="3">
    <source>
        <dbReference type="ARBA" id="ARBA00001946"/>
    </source>
</evidence>
<comment type="subcellular location">
    <subcellularLocation>
        <location evidence="4">Membrane</location>
        <topology evidence="4">Multi-pass membrane protein</topology>
    </subcellularLocation>
</comment>
<keyword evidence="14 15" id="KW-0456">Lyase</keyword>
<feature type="transmembrane region" description="Helical" evidence="16">
    <location>
        <begin position="666"/>
        <end position="684"/>
    </location>
</feature>
<evidence type="ECO:0000256" key="2">
    <source>
        <dbReference type="ARBA" id="ARBA00001593"/>
    </source>
</evidence>
<evidence type="ECO:0000256" key="6">
    <source>
        <dbReference type="ARBA" id="ARBA00022692"/>
    </source>
</evidence>
<dbReference type="GO" id="GO:0004383">
    <property type="term" value="F:guanylate cyclase activity"/>
    <property type="evidence" value="ECO:0007669"/>
    <property type="project" value="UniProtKB-EC"/>
</dbReference>
<dbReference type="STRING" id="75913.A0A0K0FZ54"/>
<dbReference type="EC" id="4.6.1.1" evidence="5"/>
<feature type="transmembrane region" description="Helical" evidence="16">
    <location>
        <begin position="55"/>
        <end position="75"/>
    </location>
</feature>
<protein>
    <recommendedName>
        <fullName evidence="5">adenylate cyclase</fullName>
        <ecNumber evidence="5">4.6.1.1</ecNumber>
    </recommendedName>
</protein>
<evidence type="ECO:0000313" key="18">
    <source>
        <dbReference type="Proteomes" id="UP000035680"/>
    </source>
</evidence>
<dbReference type="PANTHER" id="PTHR45627">
    <property type="entry name" value="ADENYLATE CYCLASE TYPE 1"/>
    <property type="match status" value="1"/>
</dbReference>
<dbReference type="GO" id="GO:0005524">
    <property type="term" value="F:ATP binding"/>
    <property type="evidence" value="ECO:0007669"/>
    <property type="project" value="UniProtKB-KW"/>
</dbReference>
<evidence type="ECO:0000256" key="7">
    <source>
        <dbReference type="ARBA" id="ARBA00022723"/>
    </source>
</evidence>
<evidence type="ECO:0000256" key="12">
    <source>
        <dbReference type="ARBA" id="ARBA00022998"/>
    </source>
</evidence>
<keyword evidence="9" id="KW-0067">ATP-binding</keyword>
<reference evidence="19" key="2">
    <citation type="submission" date="2015-08" db="UniProtKB">
        <authorList>
            <consortium name="WormBaseParasite"/>
        </authorList>
    </citation>
    <scope>IDENTIFICATION</scope>
</reference>
<evidence type="ECO:0000256" key="4">
    <source>
        <dbReference type="ARBA" id="ARBA00004141"/>
    </source>
</evidence>
<keyword evidence="11 16" id="KW-1133">Transmembrane helix</keyword>
<keyword evidence="6 16" id="KW-0812">Transmembrane</keyword>
<dbReference type="InterPro" id="IPR018297">
    <property type="entry name" value="A/G_cyclase_CS"/>
</dbReference>
<keyword evidence="13 16" id="KW-0472">Membrane</keyword>
<dbReference type="GO" id="GO:0004016">
    <property type="term" value="F:adenylate cyclase activity"/>
    <property type="evidence" value="ECO:0007669"/>
    <property type="project" value="UniProtKB-EC"/>
</dbReference>
<feature type="transmembrane region" description="Helical" evidence="16">
    <location>
        <begin position="789"/>
        <end position="810"/>
    </location>
</feature>
<dbReference type="InterPro" id="IPR029787">
    <property type="entry name" value="Nucleotide_cyclase"/>
</dbReference>
<accession>A0A0K0FZ54</accession>
<evidence type="ECO:0000256" key="10">
    <source>
        <dbReference type="ARBA" id="ARBA00022842"/>
    </source>
</evidence>
<evidence type="ECO:0000256" key="8">
    <source>
        <dbReference type="ARBA" id="ARBA00022741"/>
    </source>
</evidence>
<reference evidence="18" key="1">
    <citation type="submission" date="2014-07" db="EMBL/GenBank/DDBJ databases">
        <authorList>
            <person name="Martin A.A"/>
            <person name="De Silva N."/>
        </authorList>
    </citation>
    <scope>NUCLEOTIDE SEQUENCE</scope>
</reference>